<evidence type="ECO:0000313" key="2">
    <source>
        <dbReference type="Proteomes" id="UP000075411"/>
    </source>
</evidence>
<protein>
    <submittedName>
        <fullName evidence="1">Uncharacterized protein</fullName>
    </submittedName>
</protein>
<sequence>MGARWTEDHDRELAALWFRGNTLEQTGAEIGRTAPSVASRLVALDIEADIESVYVENRMRRNKNTAPVV</sequence>
<dbReference type="EMBL" id="LHZT01000125">
    <property type="protein sequence ID" value="KXV56468.1"/>
    <property type="molecule type" value="Genomic_DNA"/>
</dbReference>
<evidence type="ECO:0000313" key="1">
    <source>
        <dbReference type="EMBL" id="KXV56468.1"/>
    </source>
</evidence>
<comment type="caution">
    <text evidence="1">The sequence shown here is derived from an EMBL/GenBank/DDBJ whole genome shotgun (WGS) entry which is preliminary data.</text>
</comment>
<dbReference type="Proteomes" id="UP000075411">
    <property type="component" value="Unassembled WGS sequence"/>
</dbReference>
<dbReference type="PATRIC" id="fig|104102.12.peg.286"/>
<gene>
    <name evidence="1" type="ORF">AD947_10555</name>
</gene>
<dbReference type="AlphaFoldDB" id="A0A149TTE1"/>
<dbReference type="OrthoDB" id="7277353at2"/>
<organism evidence="1 2">
    <name type="scientific">Acetobacter tropicalis</name>
    <dbReference type="NCBI Taxonomy" id="104102"/>
    <lineage>
        <taxon>Bacteria</taxon>
        <taxon>Pseudomonadati</taxon>
        <taxon>Pseudomonadota</taxon>
        <taxon>Alphaproteobacteria</taxon>
        <taxon>Acetobacterales</taxon>
        <taxon>Acetobacteraceae</taxon>
        <taxon>Acetobacter</taxon>
    </lineage>
</organism>
<proteinExistence type="predicted"/>
<accession>A0A149TTE1</accession>
<name>A0A149TTE1_9PROT</name>
<reference evidence="1 2" key="1">
    <citation type="submission" date="2015-06" db="EMBL/GenBank/DDBJ databases">
        <title>Improved classification and identification of acetic acid bacteria using matrix-assisted laser desorption/ionization time-of-flight mass spectrometry; Gluconobacter nephelii and Gluconobacter uchimurae are later heterotypic synonyms of Gluconobacter japonicus and Gluconobacter oxydans, respectively.</title>
        <authorList>
            <person name="Li L."/>
            <person name="Cleenwerck I."/>
            <person name="De Vuyst L."/>
            <person name="Vandamme P."/>
        </authorList>
    </citation>
    <scope>NUCLEOTIDE SEQUENCE [LARGE SCALE GENOMIC DNA]</scope>
    <source>
        <strain evidence="1 2">LMG 1663</strain>
    </source>
</reference>